<proteinExistence type="inferred from homology"/>
<accession>A0ABP0DJK1</accession>
<dbReference type="InterPro" id="IPR036249">
    <property type="entry name" value="Thioredoxin-like_sf"/>
</dbReference>
<keyword evidence="3" id="KW-1185">Reference proteome</keyword>
<organism evidence="2 3">
    <name type="scientific">Sporothrix epigloea</name>
    <dbReference type="NCBI Taxonomy" id="1892477"/>
    <lineage>
        <taxon>Eukaryota</taxon>
        <taxon>Fungi</taxon>
        <taxon>Dikarya</taxon>
        <taxon>Ascomycota</taxon>
        <taxon>Pezizomycotina</taxon>
        <taxon>Sordariomycetes</taxon>
        <taxon>Sordariomycetidae</taxon>
        <taxon>Ophiostomatales</taxon>
        <taxon>Ophiostomataceae</taxon>
        <taxon>Sporothrix</taxon>
    </lineage>
</organism>
<evidence type="ECO:0000256" key="1">
    <source>
        <dbReference type="RuleBase" id="RU363082"/>
    </source>
</evidence>
<keyword evidence="1" id="KW-0249">Electron transport</keyword>
<comment type="caution">
    <text evidence="2">The sequence shown here is derived from an EMBL/GenBank/DDBJ whole genome shotgun (WGS) entry which is preliminary data.</text>
</comment>
<dbReference type="Pfam" id="PF05768">
    <property type="entry name" value="Glrx-like"/>
    <property type="match status" value="1"/>
</dbReference>
<keyword evidence="1" id="KW-0813">Transport</keyword>
<dbReference type="PANTHER" id="PTHR33558">
    <property type="entry name" value="GLUTAREDOXIN-LIKE PROTEIN C5ORF63 HOMOLOG"/>
    <property type="match status" value="1"/>
</dbReference>
<dbReference type="Proteomes" id="UP001642502">
    <property type="component" value="Unassembled WGS sequence"/>
</dbReference>
<gene>
    <name evidence="2" type="ORF">SEPCBS119000_003062</name>
</gene>
<sequence length="112" mass="12684">MRVTARLFQQPQLALRITLFTRANCGLCTRAKAALSSVWDVRPFDFREIDIIDPAAQKWRNLYDLDVPVIHISKATAGEEDPQKASKAVKLMHRFSPEDVQAKMDAVEKAES</sequence>
<dbReference type="InterPro" id="IPR008554">
    <property type="entry name" value="Glutaredoxin-like"/>
</dbReference>
<name>A0ABP0DJK1_9PEZI</name>
<evidence type="ECO:0000313" key="3">
    <source>
        <dbReference type="Proteomes" id="UP001642502"/>
    </source>
</evidence>
<dbReference type="SUPFAM" id="SSF52833">
    <property type="entry name" value="Thioredoxin-like"/>
    <property type="match status" value="1"/>
</dbReference>
<protein>
    <recommendedName>
        <fullName evidence="1">Glutaredoxin-like protein</fullName>
    </recommendedName>
</protein>
<evidence type="ECO:0000313" key="2">
    <source>
        <dbReference type="EMBL" id="CAK7268445.1"/>
    </source>
</evidence>
<reference evidence="2 3" key="1">
    <citation type="submission" date="2024-01" db="EMBL/GenBank/DDBJ databases">
        <authorList>
            <person name="Allen C."/>
            <person name="Tagirdzhanova G."/>
        </authorList>
    </citation>
    <scope>NUCLEOTIDE SEQUENCE [LARGE SCALE GENOMIC DNA]</scope>
    <source>
        <strain evidence="2 3">CBS 119000</strain>
    </source>
</reference>
<dbReference type="InterPro" id="IPR052565">
    <property type="entry name" value="Glutaredoxin-like_YDR286C"/>
</dbReference>
<dbReference type="EMBL" id="CAWUON010000037">
    <property type="protein sequence ID" value="CAK7268445.1"/>
    <property type="molecule type" value="Genomic_DNA"/>
</dbReference>
<dbReference type="PANTHER" id="PTHR33558:SF1">
    <property type="entry name" value="GLUTAREDOXIN-LIKE PROTEIN C5ORF63 HOMOLOG"/>
    <property type="match status" value="1"/>
</dbReference>
<dbReference type="Gene3D" id="3.40.30.10">
    <property type="entry name" value="Glutaredoxin"/>
    <property type="match status" value="1"/>
</dbReference>
<comment type="similarity">
    <text evidence="1">Belongs to the glutaredoxin family.</text>
</comment>